<dbReference type="GO" id="GO:0016787">
    <property type="term" value="F:hydrolase activity"/>
    <property type="evidence" value="ECO:0007669"/>
    <property type="project" value="UniProtKB-KW"/>
</dbReference>
<dbReference type="SMART" id="SM00939">
    <property type="entry name" value="PepX_C"/>
    <property type="match status" value="1"/>
</dbReference>
<sequence>MSQLNLPPMPVVSVHRQPVAMRDGTVLRAHVHRPDDGERHRTVLVRSPYGEQTFRSFPLVSALEAGLAVVFQHCRGRGDSDGEFAPWVNEGRDGADTVDWIASQPWSNGEVVGSGMSYLAGCALQAASERPGALKAIVSTMTPHDFYEGLNYNGGAFAVGSVFHWSALQGMLGALHDLRAGDGDALGRLLEQLPLMGETPSLTEDHPLSDARVAKNFPFWREWVEHTERDAYWQDLAETLRHEDIDVPVLHTAGWFDVFLKGTLENHRRVGGRLIVGPWTHLGQGAAAGEIYFGASAAGQTSGLEQTQLAFLTGHQDGPAVRIFVMGANVWRDEESWPPARAVPTPFHLHPDGVLSRDAPAADAPPSHFPHDPENPVPTRGGGLLLPDPLNVGPRDQREVERHPGVLCFTSEPLAQDLEVTGELTATLHGATTAPGADWTVKLVDVHPDGRAMNVADGIVRSPASEAVHEVDLVATSQVFLAGHRVRVEVAGSNHPRFDRHPALEKAEQTLFHDAERPSWITLPVIP</sequence>
<dbReference type="SUPFAM" id="SSF53474">
    <property type="entry name" value="alpha/beta-Hydrolases"/>
    <property type="match status" value="1"/>
</dbReference>
<proteinExistence type="predicted"/>
<dbReference type="InterPro" id="IPR013736">
    <property type="entry name" value="Xaa-Pro_dipept_C"/>
</dbReference>
<dbReference type="Pfam" id="PF08530">
    <property type="entry name" value="PepX_C"/>
    <property type="match status" value="1"/>
</dbReference>
<dbReference type="InterPro" id="IPR005674">
    <property type="entry name" value="CocE/Ser_esterase"/>
</dbReference>
<dbReference type="InterPro" id="IPR000383">
    <property type="entry name" value="Xaa-Pro-like_dom"/>
</dbReference>
<evidence type="ECO:0000313" key="3">
    <source>
        <dbReference type="EMBL" id="GAA2724326.1"/>
    </source>
</evidence>
<keyword evidence="4" id="KW-1185">Reference proteome</keyword>
<organism evidence="3 4">
    <name type="scientific">Actinocorallia aurantiaca</name>
    <dbReference type="NCBI Taxonomy" id="46204"/>
    <lineage>
        <taxon>Bacteria</taxon>
        <taxon>Bacillati</taxon>
        <taxon>Actinomycetota</taxon>
        <taxon>Actinomycetes</taxon>
        <taxon>Streptosporangiales</taxon>
        <taxon>Thermomonosporaceae</taxon>
        <taxon>Actinocorallia</taxon>
    </lineage>
</organism>
<dbReference type="PANTHER" id="PTHR43056">
    <property type="entry name" value="PEPTIDASE S9 PROLYL OLIGOPEPTIDASE"/>
    <property type="match status" value="1"/>
</dbReference>
<feature type="domain" description="Xaa-Pro dipeptidyl-peptidase C-terminal" evidence="2">
    <location>
        <begin position="309"/>
        <end position="522"/>
    </location>
</feature>
<dbReference type="Gene3D" id="2.60.120.260">
    <property type="entry name" value="Galactose-binding domain-like"/>
    <property type="match status" value="1"/>
</dbReference>
<dbReference type="SUPFAM" id="SSF49785">
    <property type="entry name" value="Galactose-binding domain-like"/>
    <property type="match status" value="1"/>
</dbReference>
<dbReference type="RefSeq" id="WP_344450167.1">
    <property type="nucleotide sequence ID" value="NZ_BAAATZ010000007.1"/>
</dbReference>
<dbReference type="InterPro" id="IPR008979">
    <property type="entry name" value="Galactose-bd-like_sf"/>
</dbReference>
<dbReference type="InterPro" id="IPR029058">
    <property type="entry name" value="AB_hydrolase_fold"/>
</dbReference>
<dbReference type="Proteomes" id="UP001501842">
    <property type="component" value="Unassembled WGS sequence"/>
</dbReference>
<name>A0ABN3U623_9ACTN</name>
<dbReference type="Gene3D" id="1.10.3020.10">
    <property type="entry name" value="alpha-amino acid ester hydrolase ( Helical cap domain)"/>
    <property type="match status" value="1"/>
</dbReference>
<comment type="caution">
    <text evidence="3">The sequence shown here is derived from an EMBL/GenBank/DDBJ whole genome shotgun (WGS) entry which is preliminary data.</text>
</comment>
<evidence type="ECO:0000259" key="2">
    <source>
        <dbReference type="SMART" id="SM00939"/>
    </source>
</evidence>
<protein>
    <submittedName>
        <fullName evidence="3">CocE/NonD family hydrolase</fullName>
    </submittedName>
</protein>
<accession>A0ABN3U623</accession>
<dbReference type="InterPro" id="IPR050585">
    <property type="entry name" value="Xaa-Pro_dipeptidyl-ppase/CocE"/>
</dbReference>
<evidence type="ECO:0000313" key="4">
    <source>
        <dbReference type="Proteomes" id="UP001501842"/>
    </source>
</evidence>
<evidence type="ECO:0000256" key="1">
    <source>
        <dbReference type="ARBA" id="ARBA00022801"/>
    </source>
</evidence>
<dbReference type="Gene3D" id="3.40.50.1820">
    <property type="entry name" value="alpha/beta hydrolase"/>
    <property type="match status" value="1"/>
</dbReference>
<keyword evidence="1 3" id="KW-0378">Hydrolase</keyword>
<dbReference type="Pfam" id="PF02129">
    <property type="entry name" value="Peptidase_S15"/>
    <property type="match status" value="1"/>
</dbReference>
<dbReference type="PANTHER" id="PTHR43056:SF10">
    <property type="entry name" value="COCE_NOND FAMILY, PUTATIVE (AFU_ORTHOLOGUE AFUA_7G00600)-RELATED"/>
    <property type="match status" value="1"/>
</dbReference>
<gene>
    <name evidence="3" type="ORF">GCM10010439_21700</name>
</gene>
<dbReference type="NCBIfam" id="TIGR00976">
    <property type="entry name" value="CocE_NonD"/>
    <property type="match status" value="1"/>
</dbReference>
<reference evidence="3 4" key="1">
    <citation type="journal article" date="2019" name="Int. J. Syst. Evol. Microbiol.">
        <title>The Global Catalogue of Microorganisms (GCM) 10K type strain sequencing project: providing services to taxonomists for standard genome sequencing and annotation.</title>
        <authorList>
            <consortium name="The Broad Institute Genomics Platform"/>
            <consortium name="The Broad Institute Genome Sequencing Center for Infectious Disease"/>
            <person name="Wu L."/>
            <person name="Ma J."/>
        </authorList>
    </citation>
    <scope>NUCLEOTIDE SEQUENCE [LARGE SCALE GENOMIC DNA]</scope>
    <source>
        <strain evidence="3 4">JCM 8201</strain>
    </source>
</reference>
<dbReference type="EMBL" id="BAAATZ010000007">
    <property type="protein sequence ID" value="GAA2724326.1"/>
    <property type="molecule type" value="Genomic_DNA"/>
</dbReference>